<evidence type="ECO:0000256" key="4">
    <source>
        <dbReference type="ARBA" id="ARBA00022777"/>
    </source>
</evidence>
<dbReference type="RefSeq" id="WP_217794253.1">
    <property type="nucleotide sequence ID" value="NZ_JAHSPG010000016.1"/>
</dbReference>
<dbReference type="GO" id="GO:0000156">
    <property type="term" value="F:phosphorelay response regulator activity"/>
    <property type="evidence" value="ECO:0007669"/>
    <property type="project" value="TreeGrafter"/>
</dbReference>
<dbReference type="PANTHER" id="PTHR42878">
    <property type="entry name" value="TWO-COMPONENT HISTIDINE KINASE"/>
    <property type="match status" value="1"/>
</dbReference>
<keyword evidence="5" id="KW-1133">Transmembrane helix</keyword>
<dbReference type="InterPro" id="IPR005467">
    <property type="entry name" value="His_kinase_dom"/>
</dbReference>
<feature type="transmembrane region" description="Helical" evidence="5">
    <location>
        <begin position="15"/>
        <end position="36"/>
    </location>
</feature>
<evidence type="ECO:0000256" key="3">
    <source>
        <dbReference type="ARBA" id="ARBA00022679"/>
    </source>
</evidence>
<dbReference type="Proteomes" id="UP000812270">
    <property type="component" value="Unassembled WGS sequence"/>
</dbReference>
<keyword evidence="3" id="KW-0808">Transferase</keyword>
<dbReference type="EC" id="2.7.13.3" evidence="2"/>
<evidence type="ECO:0000256" key="5">
    <source>
        <dbReference type="SAM" id="Phobius"/>
    </source>
</evidence>
<dbReference type="InterPro" id="IPR050351">
    <property type="entry name" value="BphY/WalK/GraS-like"/>
</dbReference>
<proteinExistence type="predicted"/>
<dbReference type="InterPro" id="IPR007891">
    <property type="entry name" value="CHASE3"/>
</dbReference>
<keyword evidence="8" id="KW-1185">Reference proteome</keyword>
<dbReference type="EMBL" id="JAHSPG010000016">
    <property type="protein sequence ID" value="MBV4359998.1"/>
    <property type="molecule type" value="Genomic_DNA"/>
</dbReference>
<dbReference type="CDD" id="cd19410">
    <property type="entry name" value="HK9-like_sensor"/>
    <property type="match status" value="1"/>
</dbReference>
<keyword evidence="4" id="KW-0418">Kinase</keyword>
<evidence type="ECO:0000313" key="7">
    <source>
        <dbReference type="EMBL" id="MBV4359998.1"/>
    </source>
</evidence>
<dbReference type="Pfam" id="PF05227">
    <property type="entry name" value="CHASE3"/>
    <property type="match status" value="1"/>
</dbReference>
<dbReference type="GO" id="GO:0030295">
    <property type="term" value="F:protein kinase activator activity"/>
    <property type="evidence" value="ECO:0007669"/>
    <property type="project" value="TreeGrafter"/>
</dbReference>
<evidence type="ECO:0000259" key="6">
    <source>
        <dbReference type="PROSITE" id="PS50109"/>
    </source>
</evidence>
<dbReference type="PROSITE" id="PS50109">
    <property type="entry name" value="HIS_KIN"/>
    <property type="match status" value="1"/>
</dbReference>
<name>A0A9E2SEM3_9BACT</name>
<dbReference type="PANTHER" id="PTHR42878:SF15">
    <property type="entry name" value="BACTERIOPHYTOCHROME"/>
    <property type="match status" value="1"/>
</dbReference>
<protein>
    <recommendedName>
        <fullName evidence="2">histidine kinase</fullName>
        <ecNumber evidence="2">2.7.13.3</ecNumber>
    </recommendedName>
</protein>
<feature type="domain" description="Histidine kinase" evidence="6">
    <location>
        <begin position="248"/>
        <end position="472"/>
    </location>
</feature>
<dbReference type="GO" id="GO:0004673">
    <property type="term" value="F:protein histidine kinase activity"/>
    <property type="evidence" value="ECO:0007669"/>
    <property type="project" value="UniProtKB-EC"/>
</dbReference>
<accession>A0A9E2SEM3</accession>
<dbReference type="AlphaFoldDB" id="A0A9E2SEM3"/>
<dbReference type="GO" id="GO:0007234">
    <property type="term" value="P:osmosensory signaling via phosphorelay pathway"/>
    <property type="evidence" value="ECO:0007669"/>
    <property type="project" value="TreeGrafter"/>
</dbReference>
<dbReference type="Pfam" id="PF02518">
    <property type="entry name" value="HATPase_c"/>
    <property type="match status" value="1"/>
</dbReference>
<comment type="caution">
    <text evidence="7">The sequence shown here is derived from an EMBL/GenBank/DDBJ whole genome shotgun (WGS) entry which is preliminary data.</text>
</comment>
<dbReference type="SMART" id="SM00387">
    <property type="entry name" value="HATPase_c"/>
    <property type="match status" value="1"/>
</dbReference>
<evidence type="ECO:0000256" key="1">
    <source>
        <dbReference type="ARBA" id="ARBA00000085"/>
    </source>
</evidence>
<dbReference type="InterPro" id="IPR003594">
    <property type="entry name" value="HATPase_dom"/>
</dbReference>
<gene>
    <name evidence="7" type="ORF">KTO63_22725</name>
</gene>
<evidence type="ECO:0000256" key="2">
    <source>
        <dbReference type="ARBA" id="ARBA00012438"/>
    </source>
</evidence>
<reference evidence="7" key="1">
    <citation type="submission" date="2021-06" db="EMBL/GenBank/DDBJ databases">
        <authorList>
            <person name="Huq M.A."/>
        </authorList>
    </citation>
    <scope>NUCLEOTIDE SEQUENCE</scope>
    <source>
        <strain evidence="7">MAH-26</strain>
    </source>
</reference>
<sequence>MMRLKFKFSYIQKNFQFVVVAFIISLATLIGISFLIRKQVNIYGQYSDAIEHSFEVMNRVEVLEQLLKDAETGVRGYLLTNDSIFLQPYTHVNDSIKKCMLDLREIISDSEKHGNNSSMQMNRLRYINEKVILQTSILNDLLVAPKPPDKVLLRKGKDILDSLRVNFDSMRHYELNLLASSRIEKNKSKEATPAYLSSLLAFSVILTLASFAYILKELFTRHKYQTELERKIAELNQSNEELEQIAYASSHHLQEPLRKLRLFSSKLLYKYKDDVEGDVKKSLERIDASAFAMQELIQNLADYTSLTKHQESYTSVSLNSVLYQALYSVQNEFSSKAAQVKTDRLPEIKGSFERLVLLFKNLLENSIKYAKPDSVLEIIVSYRTGTYAKDGKRNKQEYHIISIQDNGIGFDNMYVEKIFALFRRLHTQQSFFEGKGIGLAICKRIMSNHNGHITAAGKLNEGALFELYFPIS</sequence>
<evidence type="ECO:0000313" key="8">
    <source>
        <dbReference type="Proteomes" id="UP000812270"/>
    </source>
</evidence>
<keyword evidence="5" id="KW-0472">Membrane</keyword>
<comment type="catalytic activity">
    <reaction evidence="1">
        <text>ATP + protein L-histidine = ADP + protein N-phospho-L-histidine.</text>
        <dbReference type="EC" id="2.7.13.3"/>
    </reaction>
</comment>
<feature type="transmembrane region" description="Helical" evidence="5">
    <location>
        <begin position="194"/>
        <end position="215"/>
    </location>
</feature>
<keyword evidence="5" id="KW-0812">Transmembrane</keyword>
<organism evidence="7 8">
    <name type="scientific">Pinibacter aurantiacus</name>
    <dbReference type="NCBI Taxonomy" id="2851599"/>
    <lineage>
        <taxon>Bacteria</taxon>
        <taxon>Pseudomonadati</taxon>
        <taxon>Bacteroidota</taxon>
        <taxon>Chitinophagia</taxon>
        <taxon>Chitinophagales</taxon>
        <taxon>Chitinophagaceae</taxon>
        <taxon>Pinibacter</taxon>
    </lineage>
</organism>